<keyword evidence="4 10" id="KW-0813">Transport</keyword>
<dbReference type="NCBIfam" id="TIGR01146">
    <property type="entry name" value="ATPsyn_F1gamma"/>
    <property type="match status" value="1"/>
</dbReference>
<dbReference type="GO" id="GO:0045259">
    <property type="term" value="C:proton-transporting ATP synthase complex"/>
    <property type="evidence" value="ECO:0007669"/>
    <property type="project" value="UniProtKB-KW"/>
</dbReference>
<dbReference type="PANTHER" id="PTHR11693">
    <property type="entry name" value="ATP SYNTHASE GAMMA CHAIN"/>
    <property type="match status" value="1"/>
</dbReference>
<evidence type="ECO:0000256" key="2">
    <source>
        <dbReference type="ARBA" id="ARBA00004170"/>
    </source>
</evidence>
<comment type="subcellular location">
    <subcellularLocation>
        <location evidence="10">Cell membrane</location>
        <topology evidence="10">Peripheral membrane protein</topology>
    </subcellularLocation>
    <subcellularLocation>
        <location evidence="2">Membrane</location>
        <topology evidence="2">Peripheral membrane protein</topology>
    </subcellularLocation>
</comment>
<evidence type="ECO:0000256" key="10">
    <source>
        <dbReference type="HAMAP-Rule" id="MF_00815"/>
    </source>
</evidence>
<accession>A0A1F5WF36</accession>
<dbReference type="InterPro" id="IPR035968">
    <property type="entry name" value="ATP_synth_F1_ATPase_gsu"/>
</dbReference>
<gene>
    <name evidence="10" type="primary">atpG</name>
    <name evidence="11" type="ORF">A2W57_00145</name>
</gene>
<evidence type="ECO:0000256" key="4">
    <source>
        <dbReference type="ARBA" id="ARBA00022448"/>
    </source>
</evidence>
<comment type="similarity">
    <text evidence="3 10">Belongs to the ATPase gamma chain family.</text>
</comment>
<dbReference type="Proteomes" id="UP000178276">
    <property type="component" value="Unassembled WGS sequence"/>
</dbReference>
<evidence type="ECO:0000313" key="11">
    <source>
        <dbReference type="EMBL" id="OGF74322.1"/>
    </source>
</evidence>
<evidence type="ECO:0000256" key="8">
    <source>
        <dbReference type="ARBA" id="ARBA00023196"/>
    </source>
</evidence>
<dbReference type="PANTHER" id="PTHR11693:SF22">
    <property type="entry name" value="ATP SYNTHASE SUBUNIT GAMMA, MITOCHONDRIAL"/>
    <property type="match status" value="1"/>
</dbReference>
<keyword evidence="7 10" id="KW-0472">Membrane</keyword>
<organism evidence="11 12">
    <name type="scientific">Candidatus Giovannonibacteria bacterium RIFCSPHIGHO2_02_43_16</name>
    <dbReference type="NCBI Taxonomy" id="1798331"/>
    <lineage>
        <taxon>Bacteria</taxon>
        <taxon>Candidatus Giovannoniibacteriota</taxon>
    </lineage>
</organism>
<evidence type="ECO:0000313" key="12">
    <source>
        <dbReference type="Proteomes" id="UP000178276"/>
    </source>
</evidence>
<dbReference type="HAMAP" id="MF_00815">
    <property type="entry name" value="ATP_synth_gamma_bact"/>
    <property type="match status" value="1"/>
</dbReference>
<evidence type="ECO:0000256" key="1">
    <source>
        <dbReference type="ARBA" id="ARBA00003456"/>
    </source>
</evidence>
<dbReference type="PRINTS" id="PR00126">
    <property type="entry name" value="ATPASEGAMMA"/>
</dbReference>
<dbReference type="GO" id="GO:0046933">
    <property type="term" value="F:proton-transporting ATP synthase activity, rotational mechanism"/>
    <property type="evidence" value="ECO:0007669"/>
    <property type="project" value="UniProtKB-UniRule"/>
</dbReference>
<keyword evidence="5 10" id="KW-0375">Hydrogen ion transport</keyword>
<proteinExistence type="inferred from homology"/>
<dbReference type="GO" id="GO:0042777">
    <property type="term" value="P:proton motive force-driven plasma membrane ATP synthesis"/>
    <property type="evidence" value="ECO:0007669"/>
    <property type="project" value="UniProtKB-UniRule"/>
</dbReference>
<comment type="function">
    <text evidence="1 10">Produces ATP from ADP in the presence of a proton gradient across the membrane. The gamma chain is believed to be important in regulating ATPase activity and the flow of protons through the CF(0) complex.</text>
</comment>
<dbReference type="GO" id="GO:0005524">
    <property type="term" value="F:ATP binding"/>
    <property type="evidence" value="ECO:0007669"/>
    <property type="project" value="UniProtKB-UniRule"/>
</dbReference>
<dbReference type="AlphaFoldDB" id="A0A1F5WF36"/>
<evidence type="ECO:0000256" key="5">
    <source>
        <dbReference type="ARBA" id="ARBA00022781"/>
    </source>
</evidence>
<keyword evidence="9 10" id="KW-0066">ATP synthesis</keyword>
<dbReference type="CDD" id="cd12151">
    <property type="entry name" value="F1-ATPase_gamma"/>
    <property type="match status" value="1"/>
</dbReference>
<dbReference type="STRING" id="1798331.A2W57_00145"/>
<dbReference type="InterPro" id="IPR000131">
    <property type="entry name" value="ATP_synth_F1_gsu"/>
</dbReference>
<keyword evidence="6 10" id="KW-0406">Ion transport</keyword>
<evidence type="ECO:0000256" key="3">
    <source>
        <dbReference type="ARBA" id="ARBA00007681"/>
    </source>
</evidence>
<dbReference type="Gene3D" id="1.10.287.80">
    <property type="entry name" value="ATP synthase, gamma subunit, helix hairpin domain"/>
    <property type="match status" value="2"/>
</dbReference>
<dbReference type="Gene3D" id="3.40.1380.10">
    <property type="match status" value="1"/>
</dbReference>
<dbReference type="GO" id="GO:0005886">
    <property type="term" value="C:plasma membrane"/>
    <property type="evidence" value="ECO:0007669"/>
    <property type="project" value="UniProtKB-SubCell"/>
</dbReference>
<dbReference type="Pfam" id="PF00231">
    <property type="entry name" value="ATP-synt"/>
    <property type="match status" value="1"/>
</dbReference>
<sequence length="307" mass="34082">MESLQSLNRRRKAVRSIGSITKAMEVVAAIKMRKSEETALNSRPYAFKVLDLLEKLGRISGLDNIFTKTSPTAKTLVVLITSDRGLIGAFNTQVLRAFENFVARDNGDYYFAAVGKKAGSHLLKKGLGAVKNFYGFGDFVKLEDIAPLSDFVMNGFISGEWGRVVTVSMHFRSALKQETLIREILPLDFMNIRKTILEIIPEHGRFSHLAAKPLSSGLAASVPDYIFEPSPEKLMKNLMPHLLRMKIYHLVLEANASEHAARYVAMKSASDNAEDLSKKLLIQFNNARQAAITGEMVEMSATQSALK</sequence>
<dbReference type="EMBL" id="MFHJ01000009">
    <property type="protein sequence ID" value="OGF74322.1"/>
    <property type="molecule type" value="Genomic_DNA"/>
</dbReference>
<comment type="caution">
    <text evidence="11">The sequence shown here is derived from an EMBL/GenBank/DDBJ whole genome shotgun (WGS) entry which is preliminary data.</text>
</comment>
<protein>
    <recommendedName>
        <fullName evidence="10">ATP synthase gamma chain</fullName>
    </recommendedName>
    <alternativeName>
        <fullName evidence="10">ATP synthase F1 sector gamma subunit</fullName>
    </alternativeName>
    <alternativeName>
        <fullName evidence="10">F-ATPase gamma subunit</fullName>
    </alternativeName>
</protein>
<name>A0A1F5WF36_9BACT</name>
<dbReference type="SUPFAM" id="SSF52943">
    <property type="entry name" value="ATP synthase (F1-ATPase), gamma subunit"/>
    <property type="match status" value="1"/>
</dbReference>
<keyword evidence="8 10" id="KW-0139">CF(1)</keyword>
<comment type="subunit">
    <text evidence="10">F-type ATPases have 2 components, CF(1) - the catalytic core - and CF(0) - the membrane proton channel. CF(1) has five subunits: alpha(3), beta(3), gamma(1), delta(1), epsilon(1). CF(0) has three main subunits: a, b and c.</text>
</comment>
<evidence type="ECO:0000256" key="6">
    <source>
        <dbReference type="ARBA" id="ARBA00023065"/>
    </source>
</evidence>
<evidence type="ECO:0000256" key="9">
    <source>
        <dbReference type="ARBA" id="ARBA00023310"/>
    </source>
</evidence>
<keyword evidence="10" id="KW-1003">Cell membrane</keyword>
<evidence type="ECO:0000256" key="7">
    <source>
        <dbReference type="ARBA" id="ARBA00023136"/>
    </source>
</evidence>
<reference evidence="11 12" key="1">
    <citation type="journal article" date="2016" name="Nat. Commun.">
        <title>Thousands of microbial genomes shed light on interconnected biogeochemical processes in an aquifer system.</title>
        <authorList>
            <person name="Anantharaman K."/>
            <person name="Brown C.T."/>
            <person name="Hug L.A."/>
            <person name="Sharon I."/>
            <person name="Castelle C.J."/>
            <person name="Probst A.J."/>
            <person name="Thomas B.C."/>
            <person name="Singh A."/>
            <person name="Wilkins M.J."/>
            <person name="Karaoz U."/>
            <person name="Brodie E.L."/>
            <person name="Williams K.H."/>
            <person name="Hubbard S.S."/>
            <person name="Banfield J.F."/>
        </authorList>
    </citation>
    <scope>NUCLEOTIDE SEQUENCE [LARGE SCALE GENOMIC DNA]</scope>
</reference>